<name>A0A212R0H0_RHOAC</name>
<dbReference type="Pfam" id="PF13148">
    <property type="entry name" value="DUF3987"/>
    <property type="match status" value="1"/>
</dbReference>
<gene>
    <name evidence="1" type="ORF">SAMN06265338_102226</name>
</gene>
<evidence type="ECO:0000313" key="1">
    <source>
        <dbReference type="EMBL" id="SNB65471.1"/>
    </source>
</evidence>
<proteinExistence type="predicted"/>
<organism evidence="1 2">
    <name type="scientific">Rhodoblastus acidophilus</name>
    <name type="common">Rhodopseudomonas acidophila</name>
    <dbReference type="NCBI Taxonomy" id="1074"/>
    <lineage>
        <taxon>Bacteria</taxon>
        <taxon>Pseudomonadati</taxon>
        <taxon>Pseudomonadota</taxon>
        <taxon>Alphaproteobacteria</taxon>
        <taxon>Hyphomicrobiales</taxon>
        <taxon>Rhodoblastaceae</taxon>
        <taxon>Rhodoblastus</taxon>
    </lineage>
</organism>
<dbReference type="EMBL" id="FYDG01000002">
    <property type="protein sequence ID" value="SNB65471.1"/>
    <property type="molecule type" value="Genomic_DNA"/>
</dbReference>
<accession>A0A212R0H0</accession>
<sequence length="550" mass="60644">MNYPPGYHMWSRDKQDAYYAMRIEEDRQRAAPAATPLSVVPLPGVRADGRPSLPYAPATGSAPSWPEPKPIEATLPAVAPFDPELLPPVLRDYVFDVAERQQSPADFVAVAALCGLSAVVGNKVRIRPKQHDDWEIVPNLWGALIGAPSMMKTPAAKSALCSIYAIEAGLRKEWESAQREADMEDTLSSLDAKEAKKRAEKALKAGDRDEAKRLLNEASGGGDRNEVPCPRLVVNDATVEKLGELLNENPRGLLLVRDELPGFLAKLESEEFQSDRAFYLEAFNGDGQFTYDRIGRGTVHIENATLSIIGGVQPSRIAPLVRGAMSGRSDDGLIQRLQLSVWPDPVSEWKYTDRRPSAEAREKYEEAFRRLHDFSSKIEEPAVFGFSAVAQDMFKTWMTEIQTEARSGKLPTVMESHLLKMPKTICSIALIFHLLDGGEGPVTAEAAARAFDWADYLRTHANRLYSAGSTMAESGAKLILERRAQLPEKFTARDIQRKAWAGIADRDAVADAIDMLVSHGYCREELSAASPAGGRPTVSYIWNPRIKSEG</sequence>
<dbReference type="Proteomes" id="UP000198418">
    <property type="component" value="Unassembled WGS sequence"/>
</dbReference>
<dbReference type="OrthoDB" id="5453446at2"/>
<keyword evidence="2" id="KW-1185">Reference proteome</keyword>
<dbReference type="AlphaFoldDB" id="A0A212R0H0"/>
<reference evidence="2" key="1">
    <citation type="submission" date="2017-06" db="EMBL/GenBank/DDBJ databases">
        <authorList>
            <person name="Varghese N."/>
            <person name="Submissions S."/>
        </authorList>
    </citation>
    <scope>NUCLEOTIDE SEQUENCE [LARGE SCALE GENOMIC DNA]</scope>
    <source>
        <strain evidence="2">DSM 137</strain>
    </source>
</reference>
<dbReference type="InterPro" id="IPR025048">
    <property type="entry name" value="DUF3987"/>
</dbReference>
<protein>
    <recommendedName>
        <fullName evidence="3">DUF3987 domain-containing protein</fullName>
    </recommendedName>
</protein>
<evidence type="ECO:0008006" key="3">
    <source>
        <dbReference type="Google" id="ProtNLM"/>
    </source>
</evidence>
<evidence type="ECO:0000313" key="2">
    <source>
        <dbReference type="Proteomes" id="UP000198418"/>
    </source>
</evidence>